<accession>A0AAV9MMB9</accession>
<dbReference type="Pfam" id="PF11926">
    <property type="entry name" value="DUF3444"/>
    <property type="match status" value="1"/>
</dbReference>
<name>A0AAV9MMB9_9SOLN</name>
<proteinExistence type="predicted"/>
<reference evidence="3 4" key="1">
    <citation type="submission" date="2023-10" db="EMBL/GenBank/DDBJ databases">
        <title>Genome-Wide Identification Analysis in wild type Solanum Pinnatisectum Reveals Some Genes Defensing Phytophthora Infestans.</title>
        <authorList>
            <person name="Sun C."/>
        </authorList>
    </citation>
    <scope>NUCLEOTIDE SEQUENCE [LARGE SCALE GENOMIC DNA]</scope>
    <source>
        <strain evidence="3">LQN</strain>
        <tissue evidence="3">Leaf</tissue>
    </source>
</reference>
<evidence type="ECO:0000256" key="1">
    <source>
        <dbReference type="SAM" id="MobiDB-lite"/>
    </source>
</evidence>
<evidence type="ECO:0000313" key="3">
    <source>
        <dbReference type="EMBL" id="KAK4739162.1"/>
    </source>
</evidence>
<gene>
    <name evidence="3" type="ORF">R3W88_002859</name>
</gene>
<dbReference type="InterPro" id="IPR024593">
    <property type="entry name" value="DUF3444"/>
</dbReference>
<dbReference type="AlphaFoldDB" id="A0AAV9MMB9"/>
<feature type="region of interest" description="Disordered" evidence="1">
    <location>
        <begin position="149"/>
        <end position="192"/>
    </location>
</feature>
<evidence type="ECO:0000313" key="4">
    <source>
        <dbReference type="Proteomes" id="UP001311915"/>
    </source>
</evidence>
<protein>
    <recommendedName>
        <fullName evidence="2">DUF3444 domain-containing protein</fullName>
    </recommendedName>
</protein>
<dbReference type="PANTHER" id="PTHR45089:SF55">
    <property type="entry name" value="DUF3444 DOMAIN-CONTAINING PROTEIN"/>
    <property type="match status" value="1"/>
</dbReference>
<comment type="caution">
    <text evidence="3">The sequence shown here is derived from an EMBL/GenBank/DDBJ whole genome shotgun (WGS) entry which is preliminary data.</text>
</comment>
<dbReference type="EMBL" id="JAWPEI010000001">
    <property type="protein sequence ID" value="KAK4739162.1"/>
    <property type="molecule type" value="Genomic_DNA"/>
</dbReference>
<evidence type="ECO:0000259" key="2">
    <source>
        <dbReference type="Pfam" id="PF11926"/>
    </source>
</evidence>
<keyword evidence="4" id="KW-1185">Reference proteome</keyword>
<sequence length="493" mass="55417">MIGAEDKTLLCFCHWGRKNKVLPDGSISYGGGITDQVIEKTGIKYNDFVNAVFDRLGIDPSDRILHFTVKFDRSDLVQLRDQKGIDILLQFNDGFAHVYVSSLEEEPNSRPPSGQAEKVLLVGYSDLEPDTTPAGDDENELASPLKKARFQSAGDSKPLKKAMANQSAGAGDGKPQQNEADGGDDQKHAGVTRSCSKSMEILNQNGVGLPEGNVQNNNPKIETVNKQASLPTSGCTKKVKVELIVNSDSEPSTIPVSNPAKVYDYPDPEFRDFDKQKSEIYFAVGQIWACHDADFMPRYYAHIRKVSSPEFKIKLRWLEAHPEDERECAWVRADLPVGCGKFRRGSSKYTSDRLIFSHQMQCEKDKRGLYIVYPRKGETWTLFKDWDIRWSSDRKSYRKYKYEIVEVLSDFAGNAGIQVGYLEKVTGFISIFQRTRPTVVGAFFVKPKELYKFSHRIPSKMSGTEREDVPVGSFELDPASLPLNPNDIWCPGK</sequence>
<organism evidence="3 4">
    <name type="scientific">Solanum pinnatisectum</name>
    <name type="common">tansyleaf nightshade</name>
    <dbReference type="NCBI Taxonomy" id="50273"/>
    <lineage>
        <taxon>Eukaryota</taxon>
        <taxon>Viridiplantae</taxon>
        <taxon>Streptophyta</taxon>
        <taxon>Embryophyta</taxon>
        <taxon>Tracheophyta</taxon>
        <taxon>Spermatophyta</taxon>
        <taxon>Magnoliopsida</taxon>
        <taxon>eudicotyledons</taxon>
        <taxon>Gunneridae</taxon>
        <taxon>Pentapetalae</taxon>
        <taxon>asterids</taxon>
        <taxon>lamiids</taxon>
        <taxon>Solanales</taxon>
        <taxon>Solanaceae</taxon>
        <taxon>Solanoideae</taxon>
        <taxon>Solaneae</taxon>
        <taxon>Solanum</taxon>
    </lineage>
</organism>
<dbReference type="Proteomes" id="UP001311915">
    <property type="component" value="Unassembled WGS sequence"/>
</dbReference>
<feature type="domain" description="DUF3444" evidence="2">
    <location>
        <begin position="261"/>
        <end position="460"/>
    </location>
</feature>
<dbReference type="PANTHER" id="PTHR45089">
    <property type="entry name" value="DNAJ HEAT SHOCK AMINO-TERMINAL DOMAIN PROTEIN-RELATED"/>
    <property type="match status" value="1"/>
</dbReference>